<proteinExistence type="predicted"/>
<evidence type="ECO:0000313" key="4">
    <source>
        <dbReference type="Proteomes" id="UP000429980"/>
    </source>
</evidence>
<organism evidence="1 3">
    <name type="scientific">Bacillus paralicheniformis</name>
    <dbReference type="NCBI Taxonomy" id="1648923"/>
    <lineage>
        <taxon>Bacteria</taxon>
        <taxon>Bacillati</taxon>
        <taxon>Bacillota</taxon>
        <taxon>Bacilli</taxon>
        <taxon>Bacillales</taxon>
        <taxon>Bacillaceae</taxon>
        <taxon>Bacillus</taxon>
    </lineage>
</organism>
<dbReference type="AlphaFoldDB" id="A0A6I7UCN8"/>
<evidence type="ECO:0000313" key="1">
    <source>
        <dbReference type="EMBL" id="OLF92637.1"/>
    </source>
</evidence>
<name>A0A6I7UCN8_9BACI</name>
<dbReference type="EMBL" id="LKPO01000016">
    <property type="protein sequence ID" value="OLF92637.1"/>
    <property type="molecule type" value="Genomic_DNA"/>
</dbReference>
<dbReference type="Proteomes" id="UP000429980">
    <property type="component" value="Unassembled WGS sequence"/>
</dbReference>
<evidence type="ECO:0000313" key="2">
    <source>
        <dbReference type="EMBL" id="TWL40091.1"/>
    </source>
</evidence>
<accession>A0A6I7UCN8</accession>
<comment type="caution">
    <text evidence="1">The sequence shown here is derived from an EMBL/GenBank/DDBJ whole genome shotgun (WGS) entry which is preliminary data.</text>
</comment>
<dbReference type="EMBL" id="NILF01000027">
    <property type="protein sequence ID" value="TWL40091.1"/>
    <property type="molecule type" value="Genomic_DNA"/>
</dbReference>
<evidence type="ECO:0000313" key="3">
    <source>
        <dbReference type="Proteomes" id="UP000185604"/>
    </source>
</evidence>
<gene>
    <name evidence="1" type="ORF">B4121_2325</name>
    <name evidence="2" type="ORF">CHCC15381_1463</name>
</gene>
<keyword evidence="4" id="KW-1185">Reference proteome</keyword>
<reference evidence="1 3" key="1">
    <citation type="journal article" date="2016" name="Front. Microbiol.">
        <title>High-Level Heat Resistance of Spores of Bacillus amyloliquefaciens and Bacillus licheniformis Results from the Presence of a spoVA Operon in a Tn1546 Transposon.</title>
        <authorList>
            <person name="Berendsen E.M."/>
            <person name="Koning R.A."/>
            <person name="Boekhorst J."/>
            <person name="de Jong A."/>
            <person name="Kuipers O.P."/>
            <person name="Wells-Bennik M.H."/>
        </authorList>
    </citation>
    <scope>NUCLEOTIDE SEQUENCE [LARGE SCALE GENOMIC DNA]</scope>
    <source>
        <strain evidence="1 3">B4121</strain>
    </source>
</reference>
<reference evidence="2 4" key="2">
    <citation type="submission" date="2019-06" db="EMBL/GenBank/DDBJ databases">
        <title>Genome sequence analysis of &gt;100 Bacillus licheniformis strains suggests intrinsic resistance to this species.</title>
        <authorList>
            <person name="Wels M."/>
            <person name="Siezen R.J."/>
            <person name="Johansen E."/>
            <person name="Stuer-Lauridsen B."/>
            <person name="Bjerre K."/>
            <person name="Nielsen B.K.K."/>
        </authorList>
    </citation>
    <scope>NUCLEOTIDE SEQUENCE [LARGE SCALE GENOMIC DNA]</scope>
    <source>
        <strain evidence="2 4">BAC-15381</strain>
    </source>
</reference>
<protein>
    <submittedName>
        <fullName evidence="1">Uncharacterized protein</fullName>
    </submittedName>
</protein>
<sequence>MSYINLNFILNFLEEFSPGEAKVMNGKSLSKGEGVNESIYTD</sequence>
<dbReference type="Proteomes" id="UP000185604">
    <property type="component" value="Unassembled WGS sequence"/>
</dbReference>